<evidence type="ECO:0000313" key="2">
    <source>
        <dbReference type="Proteomes" id="UP000492821"/>
    </source>
</evidence>
<reference evidence="3" key="2">
    <citation type="submission" date="2020-10" db="UniProtKB">
        <authorList>
            <consortium name="WormBaseParasite"/>
        </authorList>
    </citation>
    <scope>IDENTIFICATION</scope>
</reference>
<evidence type="ECO:0000259" key="1">
    <source>
        <dbReference type="Pfam" id="PF00135"/>
    </source>
</evidence>
<dbReference type="Proteomes" id="UP000492821">
    <property type="component" value="Unassembled WGS sequence"/>
</dbReference>
<organism evidence="2 3">
    <name type="scientific">Panagrellus redivivus</name>
    <name type="common">Microworm</name>
    <dbReference type="NCBI Taxonomy" id="6233"/>
    <lineage>
        <taxon>Eukaryota</taxon>
        <taxon>Metazoa</taxon>
        <taxon>Ecdysozoa</taxon>
        <taxon>Nematoda</taxon>
        <taxon>Chromadorea</taxon>
        <taxon>Rhabditida</taxon>
        <taxon>Tylenchina</taxon>
        <taxon>Panagrolaimomorpha</taxon>
        <taxon>Panagrolaimoidea</taxon>
        <taxon>Panagrolaimidae</taxon>
        <taxon>Panagrellus</taxon>
    </lineage>
</organism>
<accession>A0A7E4ZXF4</accession>
<proteinExistence type="predicted"/>
<dbReference type="WBParaSite" id="Pan_g23500.t1">
    <property type="protein sequence ID" value="Pan_g23500.t1"/>
    <property type="gene ID" value="Pan_g23500"/>
</dbReference>
<dbReference type="InterPro" id="IPR002018">
    <property type="entry name" value="CarbesteraseB"/>
</dbReference>
<dbReference type="InterPro" id="IPR029058">
    <property type="entry name" value="AB_hydrolase_fold"/>
</dbReference>
<name>A0A7E4ZXF4_PANRE</name>
<sequence>MYMLDHVHIIDLDANFNTRRPISFSSGRQFSDGFIGLFQAAMRITLMSRNVLSSWEMFRLFSACWARSTLTTDQPVCEGRGFMLQVIDALSEEAAFRSEAPNDFLDDRFSDKFLCFGPRIDKAFFDGKSIEQLIEEAPPKPNLMGLMVNESGPFLLFNLPPSKIQTYSRDDIIKYINESIPEAGAGKETEPIRRELINRYVDNLPVSSANVSKFWHDQHVRLLSEYMFVASVMAEVHQKYDQKWPVYLYTWNHVSAEFKAQTGVSGAFHAYDLWFISDEHPFPDTHGPMELAVQDVYAEMVSQFAKTGNPSSNGLKFPRFSKWKQRVFWIDPKPSIRKNIFIKANTFYDYLEEEYDYSVRRGIKKSLENEL</sequence>
<feature type="domain" description="Carboxylesterase type B" evidence="1">
    <location>
        <begin position="107"/>
        <end position="339"/>
    </location>
</feature>
<dbReference type="SUPFAM" id="SSF53474">
    <property type="entry name" value="alpha/beta-Hydrolases"/>
    <property type="match status" value="1"/>
</dbReference>
<keyword evidence="2" id="KW-1185">Reference proteome</keyword>
<dbReference type="PANTHER" id="PTHR11559">
    <property type="entry name" value="CARBOXYLESTERASE"/>
    <property type="match status" value="1"/>
</dbReference>
<dbReference type="Pfam" id="PF00135">
    <property type="entry name" value="COesterase"/>
    <property type="match status" value="1"/>
</dbReference>
<reference evidence="2" key="1">
    <citation type="journal article" date="2013" name="Genetics">
        <title>The draft genome and transcriptome of Panagrellus redivivus are shaped by the harsh demands of a free-living lifestyle.</title>
        <authorList>
            <person name="Srinivasan J."/>
            <person name="Dillman A.R."/>
            <person name="Macchietto M.G."/>
            <person name="Heikkinen L."/>
            <person name="Lakso M."/>
            <person name="Fracchia K.M."/>
            <person name="Antoshechkin I."/>
            <person name="Mortazavi A."/>
            <person name="Wong G."/>
            <person name="Sternberg P.W."/>
        </authorList>
    </citation>
    <scope>NUCLEOTIDE SEQUENCE [LARGE SCALE GENOMIC DNA]</scope>
    <source>
        <strain evidence="2">MT8872</strain>
    </source>
</reference>
<dbReference type="InterPro" id="IPR050309">
    <property type="entry name" value="Type-B_Carboxylest/Lipase"/>
</dbReference>
<dbReference type="Gene3D" id="3.40.50.1820">
    <property type="entry name" value="alpha/beta hydrolase"/>
    <property type="match status" value="1"/>
</dbReference>
<dbReference type="AlphaFoldDB" id="A0A7E4ZXF4"/>
<protein>
    <submittedName>
        <fullName evidence="3">COesterase domain-containing protein</fullName>
    </submittedName>
</protein>
<evidence type="ECO:0000313" key="3">
    <source>
        <dbReference type="WBParaSite" id="Pan_g23500.t1"/>
    </source>
</evidence>